<organism evidence="1 2">
    <name type="scientific">Lentinus brumalis</name>
    <dbReference type="NCBI Taxonomy" id="2498619"/>
    <lineage>
        <taxon>Eukaryota</taxon>
        <taxon>Fungi</taxon>
        <taxon>Dikarya</taxon>
        <taxon>Basidiomycota</taxon>
        <taxon>Agaricomycotina</taxon>
        <taxon>Agaricomycetes</taxon>
        <taxon>Polyporales</taxon>
        <taxon>Polyporaceae</taxon>
        <taxon>Lentinus</taxon>
    </lineage>
</organism>
<reference evidence="1 2" key="1">
    <citation type="journal article" date="2018" name="Biotechnol. Biofuels">
        <title>Integrative visual omics of the white-rot fungus Polyporus brumalis exposes the biotechnological potential of its oxidative enzymes for delignifying raw plant biomass.</title>
        <authorList>
            <person name="Miyauchi S."/>
            <person name="Rancon A."/>
            <person name="Drula E."/>
            <person name="Hage H."/>
            <person name="Chaduli D."/>
            <person name="Favel A."/>
            <person name="Grisel S."/>
            <person name="Henrissat B."/>
            <person name="Herpoel-Gimbert I."/>
            <person name="Ruiz-Duenas F.J."/>
            <person name="Chevret D."/>
            <person name="Hainaut M."/>
            <person name="Lin J."/>
            <person name="Wang M."/>
            <person name="Pangilinan J."/>
            <person name="Lipzen A."/>
            <person name="Lesage-Meessen L."/>
            <person name="Navarro D."/>
            <person name="Riley R."/>
            <person name="Grigoriev I.V."/>
            <person name="Zhou S."/>
            <person name="Raouche S."/>
            <person name="Rosso M.N."/>
        </authorList>
    </citation>
    <scope>NUCLEOTIDE SEQUENCE [LARGE SCALE GENOMIC DNA]</scope>
    <source>
        <strain evidence="1 2">BRFM 1820</strain>
    </source>
</reference>
<dbReference type="Proteomes" id="UP000256964">
    <property type="component" value="Unassembled WGS sequence"/>
</dbReference>
<proteinExistence type="predicted"/>
<protein>
    <submittedName>
        <fullName evidence="1">Uncharacterized protein</fullName>
    </submittedName>
</protein>
<accession>A0A371CZT6</accession>
<evidence type="ECO:0000313" key="1">
    <source>
        <dbReference type="EMBL" id="RDX45792.1"/>
    </source>
</evidence>
<sequence length="223" mass="24175">MMAAPCIERAVSLLNDHPYFGSFSLPSLTTLRLYQVLDSTDTGAGGVMMGLIEAHVHLIAALLLSGTHARQLRRLELAYHCTDATSYPTLARSSTTPPESPSELALRKLGMGNLGRLLRALKAGSTQFEDIFINSAWSSNLKALQTILFELSDSGPLGHFLQEDPSQEERRGFIASIRSVMAETFPRLHNHGLLSVKFSCPDGAADGARPAADALHFADRGAW</sequence>
<name>A0A371CZT6_9APHY</name>
<dbReference type="AlphaFoldDB" id="A0A371CZT6"/>
<dbReference type="EMBL" id="KZ857434">
    <property type="protein sequence ID" value="RDX45792.1"/>
    <property type="molecule type" value="Genomic_DNA"/>
</dbReference>
<evidence type="ECO:0000313" key="2">
    <source>
        <dbReference type="Proteomes" id="UP000256964"/>
    </source>
</evidence>
<keyword evidence="2" id="KW-1185">Reference proteome</keyword>
<gene>
    <name evidence="1" type="ORF">OH76DRAFT_933847</name>
</gene>